<dbReference type="RefSeq" id="WP_010940308.1">
    <property type="nucleotide sequence ID" value="NC_008751.1"/>
</dbReference>
<dbReference type="SUPFAM" id="SSF47188">
    <property type="entry name" value="Hemerythrin-like"/>
    <property type="match status" value="1"/>
</dbReference>
<dbReference type="Gene3D" id="1.20.120.50">
    <property type="entry name" value="Hemerythrin-like"/>
    <property type="match status" value="1"/>
</dbReference>
<evidence type="ECO:0000259" key="4">
    <source>
        <dbReference type="Pfam" id="PF01814"/>
    </source>
</evidence>
<dbReference type="KEGG" id="dvl:Dvul_0327"/>
<dbReference type="Pfam" id="PF01814">
    <property type="entry name" value="Hemerythrin"/>
    <property type="match status" value="1"/>
</dbReference>
<dbReference type="InterPro" id="IPR012312">
    <property type="entry name" value="Hemerythrin-like"/>
</dbReference>
<reference evidence="6" key="1">
    <citation type="journal article" date="2009" name="Environ. Microbiol.">
        <title>Contribution of mobile genetic elements to Desulfovibrio vulgaris genome plasticity.</title>
        <authorList>
            <person name="Walker C.B."/>
            <person name="Stolyar S."/>
            <person name="Chivian D."/>
            <person name="Pinel N."/>
            <person name="Gabster J.A."/>
            <person name="Dehal P.S."/>
            <person name="He Z."/>
            <person name="Yang Z.K."/>
            <person name="Yen H.C."/>
            <person name="Zhou J."/>
            <person name="Wall J.D."/>
            <person name="Hazen T.C."/>
            <person name="Arkin A.P."/>
            <person name="Stahl D.A."/>
        </authorList>
    </citation>
    <scope>NUCLEOTIDE SEQUENCE [LARGE SCALE GENOMIC DNA]</scope>
    <source>
        <strain evidence="6">DP4</strain>
    </source>
</reference>
<dbReference type="AlphaFoldDB" id="A0A0H3A4Y6"/>
<dbReference type="CDD" id="cd12107">
    <property type="entry name" value="Hemerythrin"/>
    <property type="match status" value="1"/>
</dbReference>
<dbReference type="SMR" id="A0A0H3A4Y6"/>
<dbReference type="HOGENOM" id="CLU_086902_2_2_7"/>
<evidence type="ECO:0000256" key="2">
    <source>
        <dbReference type="ARBA" id="ARBA00022723"/>
    </source>
</evidence>
<evidence type="ECO:0000256" key="3">
    <source>
        <dbReference type="ARBA" id="ARBA00023004"/>
    </source>
</evidence>
<protein>
    <submittedName>
        <fullName evidence="5">Hemerythrin-like metal-binding protein</fullName>
    </submittedName>
</protein>
<organism evidence="5 6">
    <name type="scientific">Nitratidesulfovibrio vulgaris (strain DP4)</name>
    <name type="common">Desulfovibrio vulgaris</name>
    <dbReference type="NCBI Taxonomy" id="391774"/>
    <lineage>
        <taxon>Bacteria</taxon>
        <taxon>Pseudomonadati</taxon>
        <taxon>Thermodesulfobacteriota</taxon>
        <taxon>Desulfovibrionia</taxon>
        <taxon>Desulfovibrionales</taxon>
        <taxon>Desulfovibrionaceae</taxon>
        <taxon>Nitratidesulfovibrio</taxon>
    </lineage>
</organism>
<feature type="domain" description="Hemerythrin-like" evidence="4">
    <location>
        <begin position="13"/>
        <end position="128"/>
    </location>
</feature>
<accession>A0A0H3A4Y6</accession>
<dbReference type="NCBIfam" id="NF033749">
    <property type="entry name" value="bact_hemeryth"/>
    <property type="match status" value="1"/>
</dbReference>
<dbReference type="PANTHER" id="PTHR37164">
    <property type="entry name" value="BACTERIOHEMERYTHRIN"/>
    <property type="match status" value="1"/>
</dbReference>
<sequence length="137" mass="16113">MATFTWDASLDVGIPEIDAQHREMTDIIATLHEAYRAGRERDVLAELINRINEYAQMHFATERRYMEPVADAIPNYEKHMQEHREFFSDAIGFLLRYLDNGATITPELLDYLAEWWFRHIRGTDQVMGRVLREKGIV</sequence>
<gene>
    <name evidence="5" type="ordered locus">Dvul_0327</name>
</gene>
<dbReference type="NCBIfam" id="TIGR02481">
    <property type="entry name" value="hemeryth_dom"/>
    <property type="match status" value="1"/>
</dbReference>
<name>A0A0H3A4Y6_NITV4</name>
<evidence type="ECO:0000256" key="1">
    <source>
        <dbReference type="ARBA" id="ARBA00010587"/>
    </source>
</evidence>
<dbReference type="InterPro" id="IPR035938">
    <property type="entry name" value="Hemerythrin-like_sf"/>
</dbReference>
<dbReference type="EMBL" id="CP000527">
    <property type="protein sequence ID" value="ABM27350.1"/>
    <property type="molecule type" value="Genomic_DNA"/>
</dbReference>
<dbReference type="GO" id="GO:0046872">
    <property type="term" value="F:metal ion binding"/>
    <property type="evidence" value="ECO:0007669"/>
    <property type="project" value="UniProtKB-KW"/>
</dbReference>
<keyword evidence="3" id="KW-0408">Iron</keyword>
<comment type="similarity">
    <text evidence="1">Belongs to the hemerythrin family.</text>
</comment>
<dbReference type="InterPro" id="IPR050669">
    <property type="entry name" value="Hemerythrin"/>
</dbReference>
<dbReference type="PANTHER" id="PTHR37164:SF1">
    <property type="entry name" value="BACTERIOHEMERYTHRIN"/>
    <property type="match status" value="1"/>
</dbReference>
<keyword evidence="2" id="KW-0479">Metal-binding</keyword>
<proteinExistence type="inferred from homology"/>
<evidence type="ECO:0000313" key="5">
    <source>
        <dbReference type="EMBL" id="ABM27350.1"/>
    </source>
</evidence>
<dbReference type="Proteomes" id="UP000009173">
    <property type="component" value="Chromosome"/>
</dbReference>
<evidence type="ECO:0000313" key="6">
    <source>
        <dbReference type="Proteomes" id="UP000009173"/>
    </source>
</evidence>
<dbReference type="InterPro" id="IPR012827">
    <property type="entry name" value="Hemerythrin_metal-bd"/>
</dbReference>